<dbReference type="OrthoDB" id="2214at2759"/>
<dbReference type="GeneID" id="116287729"/>
<dbReference type="KEGG" id="aten:116287729"/>
<comment type="similarity">
    <text evidence="2">Belongs to the peptidase M28 family. M28B subfamily.</text>
</comment>
<evidence type="ECO:0000256" key="1">
    <source>
        <dbReference type="ARBA" id="ARBA00001947"/>
    </source>
</evidence>
<evidence type="ECO:0000259" key="4">
    <source>
        <dbReference type="Pfam" id="PF04389"/>
    </source>
</evidence>
<comment type="cofactor">
    <cofactor evidence="1">
        <name>Zn(2+)</name>
        <dbReference type="ChEBI" id="CHEBI:29105"/>
    </cofactor>
</comment>
<organism evidence="5 6">
    <name type="scientific">Actinia tenebrosa</name>
    <name type="common">Australian red waratah sea anemone</name>
    <dbReference type="NCBI Taxonomy" id="6105"/>
    <lineage>
        <taxon>Eukaryota</taxon>
        <taxon>Metazoa</taxon>
        <taxon>Cnidaria</taxon>
        <taxon>Anthozoa</taxon>
        <taxon>Hexacorallia</taxon>
        <taxon>Actiniaria</taxon>
        <taxon>Actiniidae</taxon>
        <taxon>Actinia</taxon>
    </lineage>
</organism>
<dbReference type="Proteomes" id="UP000515163">
    <property type="component" value="Unplaced"/>
</dbReference>
<feature type="chain" id="PRO_5027917013" evidence="3">
    <location>
        <begin position="26"/>
        <end position="250"/>
    </location>
</feature>
<dbReference type="SUPFAM" id="SSF53187">
    <property type="entry name" value="Zn-dependent exopeptidases"/>
    <property type="match status" value="1"/>
</dbReference>
<dbReference type="PANTHER" id="PTHR12147">
    <property type="entry name" value="METALLOPEPTIDASE M28 FAMILY MEMBER"/>
    <property type="match status" value="1"/>
</dbReference>
<dbReference type="RefSeq" id="XP_031550281.1">
    <property type="nucleotide sequence ID" value="XM_031694421.1"/>
</dbReference>
<evidence type="ECO:0000313" key="6">
    <source>
        <dbReference type="RefSeq" id="XP_031550281.1"/>
    </source>
</evidence>
<evidence type="ECO:0000256" key="2">
    <source>
        <dbReference type="ARBA" id="ARBA00005634"/>
    </source>
</evidence>
<sequence>MDLRWRFSSIFLRTLFLTTIDIVHGSSTNNILLNDLKHFDMNRHHKINPYGKQLAQDYIKNTLTSLGLHTWTEQFKAPGTPWNGTNIVGVLPGRQYKKRYDRLILIGAHYDTVRTTKGVDDNGSGVVAMLQVARILSKDSSEFNISQGRCTREYSVMFVAFDFEEWENSSLPGWACDKLGCGSRAFMANFSQYWNSSPDMFFAPYGQLQGAIIMDTMMNYDSTPNSQIVPLQLKTIFPKQYKSIIGNKKG</sequence>
<dbReference type="InParanoid" id="A0A6P8H4C4"/>
<proteinExistence type="inferred from homology"/>
<name>A0A6P8H4C4_ACTTE</name>
<dbReference type="InterPro" id="IPR045175">
    <property type="entry name" value="M28_fam"/>
</dbReference>
<accession>A0A6P8H4C4</accession>
<dbReference type="GO" id="GO:0006508">
    <property type="term" value="P:proteolysis"/>
    <property type="evidence" value="ECO:0007669"/>
    <property type="project" value="InterPro"/>
</dbReference>
<protein>
    <submittedName>
        <fullName evidence="6">Uncharacterized protein LOC116287729</fullName>
    </submittedName>
</protein>
<evidence type="ECO:0000256" key="3">
    <source>
        <dbReference type="SAM" id="SignalP"/>
    </source>
</evidence>
<evidence type="ECO:0000313" key="5">
    <source>
        <dbReference type="Proteomes" id="UP000515163"/>
    </source>
</evidence>
<dbReference type="Pfam" id="PF04389">
    <property type="entry name" value="Peptidase_M28"/>
    <property type="match status" value="1"/>
</dbReference>
<gene>
    <name evidence="6" type="primary">LOC116287729</name>
</gene>
<keyword evidence="5" id="KW-1185">Reference proteome</keyword>
<dbReference type="AlphaFoldDB" id="A0A6P8H4C4"/>
<dbReference type="GO" id="GO:0008235">
    <property type="term" value="F:metalloexopeptidase activity"/>
    <property type="evidence" value="ECO:0007669"/>
    <property type="project" value="InterPro"/>
</dbReference>
<keyword evidence="3" id="KW-0732">Signal</keyword>
<dbReference type="PANTHER" id="PTHR12147:SF26">
    <property type="entry name" value="PEPTIDASE M28 DOMAIN-CONTAINING PROTEIN"/>
    <property type="match status" value="1"/>
</dbReference>
<dbReference type="InterPro" id="IPR007484">
    <property type="entry name" value="Peptidase_M28"/>
</dbReference>
<dbReference type="Gene3D" id="3.40.630.10">
    <property type="entry name" value="Zn peptidases"/>
    <property type="match status" value="1"/>
</dbReference>
<feature type="domain" description="Peptidase M28" evidence="4">
    <location>
        <begin position="86"/>
        <end position="196"/>
    </location>
</feature>
<feature type="signal peptide" evidence="3">
    <location>
        <begin position="1"/>
        <end position="25"/>
    </location>
</feature>
<reference evidence="6" key="1">
    <citation type="submission" date="2025-08" db="UniProtKB">
        <authorList>
            <consortium name="RefSeq"/>
        </authorList>
    </citation>
    <scope>IDENTIFICATION</scope>
</reference>